<comment type="catalytic activity">
    <reaction evidence="14 18">
        <text>Typically cleaves a -Gly-|-Phe- bond to release an N-terminal, basic peptide of 5-8 residues from type IV prepilin, and then N-methylates the new N-terminal amino group, the methyl donor being S-adenosyl-L-methionine.</text>
        <dbReference type="EC" id="3.4.23.43"/>
    </reaction>
</comment>
<gene>
    <name evidence="22" type="primary">outO</name>
    <name evidence="22" type="ORF">BN59_02638</name>
</gene>
<feature type="transmembrane region" description="Helical" evidence="19">
    <location>
        <begin position="12"/>
        <end position="35"/>
    </location>
</feature>
<reference evidence="22 23" key="1">
    <citation type="submission" date="2014-06" db="EMBL/GenBank/DDBJ databases">
        <authorList>
            <person name="Urmite Genomes Urmite Genomes"/>
        </authorList>
    </citation>
    <scope>NUCLEOTIDE SEQUENCE [LARGE SCALE GENOMIC DNA]</scope>
</reference>
<evidence type="ECO:0000256" key="5">
    <source>
        <dbReference type="ARBA" id="ARBA00022603"/>
    </source>
</evidence>
<dbReference type="InterPro" id="IPR000045">
    <property type="entry name" value="Prepilin_IV_endopep_pep"/>
</dbReference>
<dbReference type="eggNOG" id="COG1989">
    <property type="taxonomic scope" value="Bacteria"/>
</dbReference>
<dbReference type="STRING" id="1034943.BN59_02638"/>
<dbReference type="Proteomes" id="UP000044071">
    <property type="component" value="Unassembled WGS sequence"/>
</dbReference>
<comment type="function">
    <text evidence="18">Plays an essential role in type IV pili and type II pseudopili formation by proteolytically removing the leader sequence from substrate proteins and subsequently monomethylating the alpha-amino group of the newly exposed N-terminal phenylalanine.</text>
</comment>
<evidence type="ECO:0000256" key="15">
    <source>
        <dbReference type="ARBA" id="ARBA00067082"/>
    </source>
</evidence>
<dbReference type="GO" id="GO:0008168">
    <property type="term" value="F:methyltransferase activity"/>
    <property type="evidence" value="ECO:0007669"/>
    <property type="project" value="UniProtKB-KW"/>
</dbReference>
<dbReference type="RefSeq" id="WP_043874839.1">
    <property type="nucleotide sequence ID" value="NZ_CCVW01000003.1"/>
</dbReference>
<evidence type="ECO:0000256" key="4">
    <source>
        <dbReference type="ARBA" id="ARBA00022519"/>
    </source>
</evidence>
<feature type="transmembrane region" description="Helical" evidence="19">
    <location>
        <begin position="180"/>
        <end position="201"/>
    </location>
</feature>
<evidence type="ECO:0000313" key="22">
    <source>
        <dbReference type="EMBL" id="CDZ78328.1"/>
    </source>
</evidence>
<evidence type="ECO:0000256" key="14">
    <source>
        <dbReference type="ARBA" id="ARBA00050401"/>
    </source>
</evidence>
<dbReference type="Pfam" id="PF06750">
    <property type="entry name" value="A24_N_bact"/>
    <property type="match status" value="1"/>
</dbReference>
<dbReference type="InterPro" id="IPR050882">
    <property type="entry name" value="Prepilin_peptidase/N-MTase"/>
</dbReference>
<evidence type="ECO:0000256" key="17">
    <source>
        <dbReference type="RuleBase" id="RU003793"/>
    </source>
</evidence>
<keyword evidence="11 19" id="KW-1133">Transmembrane helix</keyword>
<evidence type="ECO:0000256" key="7">
    <source>
        <dbReference type="ARBA" id="ARBA00022679"/>
    </source>
</evidence>
<accession>A0A078L2S4</accession>
<comment type="similarity">
    <text evidence="2 17">Belongs to the peptidase A24 family.</text>
</comment>
<keyword evidence="7 18" id="KW-0808">Transferase</keyword>
<evidence type="ECO:0000256" key="6">
    <source>
        <dbReference type="ARBA" id="ARBA00022670"/>
    </source>
</evidence>
<name>A0A078L2S4_9GAMM</name>
<dbReference type="InterPro" id="IPR014032">
    <property type="entry name" value="Peptidase_A24A_bac"/>
</dbReference>
<feature type="transmembrane region" description="Helical" evidence="19">
    <location>
        <begin position="128"/>
        <end position="145"/>
    </location>
</feature>
<keyword evidence="10 18" id="KW-0378">Hydrolase</keyword>
<dbReference type="PANTHER" id="PTHR30487:SF0">
    <property type="entry name" value="PREPILIN LEADER PEPTIDASE_N-METHYLTRANSFERASE-RELATED"/>
    <property type="match status" value="1"/>
</dbReference>
<feature type="domain" description="Prepilin peptidase A24 N-terminal" evidence="21">
    <location>
        <begin position="19"/>
        <end position="124"/>
    </location>
</feature>
<evidence type="ECO:0000256" key="10">
    <source>
        <dbReference type="ARBA" id="ARBA00022801"/>
    </source>
</evidence>
<evidence type="ECO:0000256" key="19">
    <source>
        <dbReference type="SAM" id="Phobius"/>
    </source>
</evidence>
<evidence type="ECO:0000259" key="20">
    <source>
        <dbReference type="Pfam" id="PF01478"/>
    </source>
</evidence>
<sequence>MIAQFEITNLPAAYALLALFALAIGSLLNVIIYRLPLMLEADLRRDYAQINNLPEPREKAVNLFLPRSFCPSCKTTIPTRFNIPILGYLLLHGRCRECKERISLQYPLVELISCLLALFAAWHFGFSLSLLFALLFIWISIPLFFIDLEHQLLPDSLTLSLLWLGLIANTQDLFTSLPDAVLSAAGAYLCLWLFIQLYYLIRGKIGMGNGDFKLFAAFGAWFGWIQLPFILLLASLTGAVTGIVYLRLQDKTKETPIPFGPFLCIAGLASLFWGKSLMDWYLRLWF</sequence>
<evidence type="ECO:0000256" key="9">
    <source>
        <dbReference type="ARBA" id="ARBA00022692"/>
    </source>
</evidence>
<evidence type="ECO:0000256" key="8">
    <source>
        <dbReference type="ARBA" id="ARBA00022691"/>
    </source>
</evidence>
<evidence type="ECO:0000256" key="3">
    <source>
        <dbReference type="ARBA" id="ARBA00022475"/>
    </source>
</evidence>
<keyword evidence="3" id="KW-1003">Cell membrane</keyword>
<feature type="transmembrane region" description="Helical" evidence="19">
    <location>
        <begin position="221"/>
        <end position="245"/>
    </location>
</feature>
<dbReference type="OrthoDB" id="9789291at2"/>
<dbReference type="GO" id="GO:0032259">
    <property type="term" value="P:methylation"/>
    <property type="evidence" value="ECO:0007669"/>
    <property type="project" value="UniProtKB-KW"/>
</dbReference>
<dbReference type="GO" id="GO:0006465">
    <property type="term" value="P:signal peptide processing"/>
    <property type="evidence" value="ECO:0007669"/>
    <property type="project" value="TreeGrafter"/>
</dbReference>
<feature type="domain" description="Prepilin type IV endopeptidase peptidase" evidence="20">
    <location>
        <begin position="134"/>
        <end position="243"/>
    </location>
</feature>
<dbReference type="GO" id="GO:0004190">
    <property type="term" value="F:aspartic-type endopeptidase activity"/>
    <property type="evidence" value="ECO:0007669"/>
    <property type="project" value="UniProtKB-EC"/>
</dbReference>
<dbReference type="Gene3D" id="1.20.120.1220">
    <property type="match status" value="1"/>
</dbReference>
<proteinExistence type="inferred from homology"/>
<evidence type="ECO:0000256" key="2">
    <source>
        <dbReference type="ARBA" id="ARBA00005801"/>
    </source>
</evidence>
<keyword evidence="13 18" id="KW-0511">Multifunctional enzyme</keyword>
<evidence type="ECO:0000256" key="16">
    <source>
        <dbReference type="ARBA" id="ARBA00071870"/>
    </source>
</evidence>
<evidence type="ECO:0000256" key="1">
    <source>
        <dbReference type="ARBA" id="ARBA00004429"/>
    </source>
</evidence>
<evidence type="ECO:0000313" key="23">
    <source>
        <dbReference type="Proteomes" id="UP000044071"/>
    </source>
</evidence>
<keyword evidence="23" id="KW-1185">Reference proteome</keyword>
<dbReference type="GO" id="GO:0005886">
    <property type="term" value="C:plasma membrane"/>
    <property type="evidence" value="ECO:0007669"/>
    <property type="project" value="UniProtKB-SubCell"/>
</dbReference>
<dbReference type="Pfam" id="PF01478">
    <property type="entry name" value="Peptidase_A24"/>
    <property type="match status" value="1"/>
</dbReference>
<comment type="subcellular location">
    <subcellularLocation>
        <location evidence="1">Cell inner membrane</location>
        <topology evidence="1">Multi-pass membrane protein</topology>
    </subcellularLocation>
    <subcellularLocation>
        <location evidence="18">Cell membrane</location>
        <topology evidence="18">Multi-pass membrane protein</topology>
    </subcellularLocation>
</comment>
<dbReference type="PRINTS" id="PR00864">
    <property type="entry name" value="PREPILNPTASE"/>
</dbReference>
<keyword evidence="9 18" id="KW-0812">Transmembrane</keyword>
<protein>
    <recommendedName>
        <fullName evidence="16 18">Prepilin leader peptidase/N-methyltransferase</fullName>
        <ecNumber evidence="18">2.1.1.-</ecNumber>
        <ecNumber evidence="15 18">3.4.23.43</ecNumber>
    </recommendedName>
</protein>
<dbReference type="AlphaFoldDB" id="A0A078L2S4"/>
<keyword evidence="8" id="KW-0949">S-adenosyl-L-methionine</keyword>
<keyword evidence="5 18" id="KW-0489">Methyltransferase</keyword>
<dbReference type="InterPro" id="IPR010627">
    <property type="entry name" value="Prepilin_pept_A24_N"/>
</dbReference>
<evidence type="ECO:0000256" key="12">
    <source>
        <dbReference type="ARBA" id="ARBA00023136"/>
    </source>
</evidence>
<dbReference type="PANTHER" id="PTHR30487">
    <property type="entry name" value="TYPE 4 PREPILIN-LIKE PROTEINS LEADER PEPTIDE-PROCESSING ENZYME"/>
    <property type="match status" value="1"/>
</dbReference>
<dbReference type="EC" id="3.4.23.43" evidence="15 18"/>
<organism evidence="22 23">
    <name type="scientific">Legionella massiliensis</name>
    <dbReference type="NCBI Taxonomy" id="1034943"/>
    <lineage>
        <taxon>Bacteria</taxon>
        <taxon>Pseudomonadati</taxon>
        <taxon>Pseudomonadota</taxon>
        <taxon>Gammaproteobacteria</taxon>
        <taxon>Legionellales</taxon>
        <taxon>Legionellaceae</taxon>
        <taxon>Legionella</taxon>
    </lineage>
</organism>
<keyword evidence="4" id="KW-0997">Cell inner membrane</keyword>
<dbReference type="FunFam" id="1.20.120.1220:FF:000001">
    <property type="entry name" value="Type 4 prepilin-like proteins leader peptide-processing enzyme"/>
    <property type="match status" value="1"/>
</dbReference>
<evidence type="ECO:0000256" key="11">
    <source>
        <dbReference type="ARBA" id="ARBA00022989"/>
    </source>
</evidence>
<keyword evidence="6 18" id="KW-0645">Protease</keyword>
<feature type="transmembrane region" description="Helical" evidence="19">
    <location>
        <begin position="257"/>
        <end position="274"/>
    </location>
</feature>
<evidence type="ECO:0000259" key="21">
    <source>
        <dbReference type="Pfam" id="PF06750"/>
    </source>
</evidence>
<dbReference type="EMBL" id="CCSB01000003">
    <property type="protein sequence ID" value="CDZ78328.1"/>
    <property type="molecule type" value="Genomic_DNA"/>
</dbReference>
<dbReference type="EC" id="2.1.1.-" evidence="18"/>
<evidence type="ECO:0000256" key="18">
    <source>
        <dbReference type="RuleBase" id="RU003794"/>
    </source>
</evidence>
<keyword evidence="12 19" id="KW-0472">Membrane</keyword>
<evidence type="ECO:0000256" key="13">
    <source>
        <dbReference type="ARBA" id="ARBA00023268"/>
    </source>
</evidence>